<sequence>MNKKKIFSTGFGLAFVAILLNSCVSKAGGGTAPEGTNDGMPDAIAVMYILNDSETGMGHVVGEVSLTVTSEGLALHPTFTKKIADGEHGFHIHEGMSVAPAKNDAGDMVVGLSAKGHYDPGKTGKHEGPDGDGHLGDLPLLEIKDGMPVESELLARRIESLDDIYGRVLMIHVHGDNYSDDPKKLGGGGPRYIAGIIERVAN</sequence>
<organism evidence="4 5">
    <name type="scientific">Candidatus Haliotispira prima</name>
    <dbReference type="NCBI Taxonomy" id="3034016"/>
    <lineage>
        <taxon>Bacteria</taxon>
        <taxon>Pseudomonadati</taxon>
        <taxon>Spirochaetota</taxon>
        <taxon>Spirochaetia</taxon>
        <taxon>Spirochaetales</taxon>
        <taxon>Spirochaetaceae</taxon>
        <taxon>Candidatus Haliotispira</taxon>
    </lineage>
</organism>
<proteinExistence type="inferred from homology"/>
<keyword evidence="2" id="KW-0732">Signal</keyword>
<feature type="domain" description="Superoxide dismutase copper/zinc binding" evidence="3">
    <location>
        <begin position="61"/>
        <end position="197"/>
    </location>
</feature>
<feature type="chain" id="PRO_5045780228" evidence="2">
    <location>
        <begin position="28"/>
        <end position="202"/>
    </location>
</feature>
<reference evidence="4 5" key="1">
    <citation type="submission" date="2023-04" db="EMBL/GenBank/DDBJ databases">
        <title>Spirochaete genome identified in red abalone sample constitutes a novel genus.</title>
        <authorList>
            <person name="Sharma S.P."/>
            <person name="Purcell C.M."/>
            <person name="Hyde J.R."/>
            <person name="Severin A.J."/>
        </authorList>
    </citation>
    <scope>NUCLEOTIDE SEQUENCE [LARGE SCALE GENOMIC DNA]</scope>
    <source>
        <strain evidence="4 5">SP-2023</strain>
    </source>
</reference>
<evidence type="ECO:0000256" key="1">
    <source>
        <dbReference type="ARBA" id="ARBA00010457"/>
    </source>
</evidence>
<dbReference type="RefSeq" id="WP_326927882.1">
    <property type="nucleotide sequence ID" value="NZ_CP123443.1"/>
</dbReference>
<dbReference type="Gene3D" id="2.60.40.200">
    <property type="entry name" value="Superoxide dismutase, copper/zinc binding domain"/>
    <property type="match status" value="1"/>
</dbReference>
<gene>
    <name evidence="4" type="ORF">P0082_02205</name>
</gene>
<dbReference type="Proteomes" id="UP001228690">
    <property type="component" value="Chromosome"/>
</dbReference>
<protein>
    <submittedName>
        <fullName evidence="4">Superoxide dismutase family protein</fullName>
    </submittedName>
</protein>
<comment type="similarity">
    <text evidence="1">Belongs to the Cu-Zn superoxide dismutase family.</text>
</comment>
<keyword evidence="5" id="KW-1185">Reference proteome</keyword>
<dbReference type="EMBL" id="CP123443">
    <property type="protein sequence ID" value="WGK69696.1"/>
    <property type="molecule type" value="Genomic_DNA"/>
</dbReference>
<dbReference type="InterPro" id="IPR001424">
    <property type="entry name" value="SOD_Cu_Zn_dom"/>
</dbReference>
<evidence type="ECO:0000259" key="3">
    <source>
        <dbReference type="Pfam" id="PF00080"/>
    </source>
</evidence>
<evidence type="ECO:0000256" key="2">
    <source>
        <dbReference type="SAM" id="SignalP"/>
    </source>
</evidence>
<evidence type="ECO:0000313" key="5">
    <source>
        <dbReference type="Proteomes" id="UP001228690"/>
    </source>
</evidence>
<dbReference type="SUPFAM" id="SSF49329">
    <property type="entry name" value="Cu,Zn superoxide dismutase-like"/>
    <property type="match status" value="1"/>
</dbReference>
<feature type="signal peptide" evidence="2">
    <location>
        <begin position="1"/>
        <end position="27"/>
    </location>
</feature>
<accession>A0ABY8MI50</accession>
<dbReference type="Pfam" id="PF00080">
    <property type="entry name" value="Sod_Cu"/>
    <property type="match status" value="1"/>
</dbReference>
<dbReference type="InterPro" id="IPR036423">
    <property type="entry name" value="SOD-like_Cu/Zn_dom_sf"/>
</dbReference>
<evidence type="ECO:0000313" key="4">
    <source>
        <dbReference type="EMBL" id="WGK69696.1"/>
    </source>
</evidence>
<name>A0ABY8MI50_9SPIO</name>